<keyword evidence="2" id="KW-1185">Reference proteome</keyword>
<dbReference type="Proteomes" id="UP000290746">
    <property type="component" value="Segment"/>
</dbReference>
<organism evidence="1 2">
    <name type="scientific">Gordonia phage Vasanti</name>
    <dbReference type="NCBI Taxonomy" id="2502431"/>
    <lineage>
        <taxon>Viruses</taxon>
        <taxon>Duplodnaviria</taxon>
        <taxon>Heunggongvirae</taxon>
        <taxon>Uroviricota</taxon>
        <taxon>Caudoviricetes</taxon>
        <taxon>Attisvirus</taxon>
        <taxon>Attisvirus vasanti</taxon>
    </lineage>
</organism>
<dbReference type="EMBL" id="MK359313">
    <property type="protein sequence ID" value="QAY05764.1"/>
    <property type="molecule type" value="Genomic_DNA"/>
</dbReference>
<evidence type="ECO:0000313" key="1">
    <source>
        <dbReference type="EMBL" id="QAY05764.1"/>
    </source>
</evidence>
<sequence>MAFQSKLYGPMFLSLGNGEINFNTHTFKAMLCTSSYAPNQDTHRYKADVTNEIVGGGSTGYTAGGQTLTGVTVAYNAATNLYSVDFNDPSWPNSNITARFMVVYDDTPATNKPLVCYWDFDEDKISASGNFTATVSGSGLINVTAA</sequence>
<name>A0A411BVY1_9CAUD</name>
<dbReference type="KEGG" id="vg:77929220"/>
<gene>
    <name evidence="1" type="primary">26</name>
    <name evidence="1" type="ORF">SEA_VASANTI_26</name>
</gene>
<protein>
    <submittedName>
        <fullName evidence="1">Uncharacterized protein</fullName>
    </submittedName>
</protein>
<proteinExistence type="predicted"/>
<reference evidence="1 2" key="1">
    <citation type="submission" date="2019-01" db="EMBL/GenBank/DDBJ databases">
        <authorList>
            <person name="Braley A."/>
            <person name="Cevasco M.E."/>
            <person name="Cornely K.A."/>
            <person name="Deaver S."/>
            <person name="Easterwood J.C."/>
            <person name="Korey C.A."/>
            <person name="Neely M."/>
            <person name="Reyna N."/>
            <person name="Tobiason D."/>
            <person name="Wilczek M."/>
            <person name="Molloy S.D."/>
            <person name="Garlena R.A."/>
            <person name="Russell D.A."/>
            <person name="Pope W.H."/>
            <person name="Jacobs-Sera D."/>
            <person name="Hatfull G.F."/>
        </authorList>
    </citation>
    <scope>NUCLEOTIDE SEQUENCE [LARGE SCALE GENOMIC DNA]</scope>
</reference>
<evidence type="ECO:0000313" key="2">
    <source>
        <dbReference type="Proteomes" id="UP000290746"/>
    </source>
</evidence>
<dbReference type="GeneID" id="77929220"/>
<dbReference type="RefSeq" id="YP_010653386.1">
    <property type="nucleotide sequence ID" value="NC_070797.1"/>
</dbReference>
<accession>A0A411BVY1</accession>